<evidence type="ECO:0000256" key="4">
    <source>
        <dbReference type="ARBA" id="ARBA00022490"/>
    </source>
</evidence>
<keyword evidence="8" id="KW-0547">Nucleotide-binding</keyword>
<dbReference type="GO" id="GO:0061710">
    <property type="term" value="F:L-threonylcarbamoyladenylate synthase"/>
    <property type="evidence" value="ECO:0007669"/>
    <property type="project" value="UniProtKB-EC"/>
</dbReference>
<proteinExistence type="inferred from homology"/>
<dbReference type="InterPro" id="IPR050156">
    <property type="entry name" value="TC-AMP_synthase_SUA5"/>
</dbReference>
<dbReference type="InterPro" id="IPR017945">
    <property type="entry name" value="DHBP_synth_RibB-like_a/b_dom"/>
</dbReference>
<dbReference type="GO" id="GO:0005524">
    <property type="term" value="F:ATP binding"/>
    <property type="evidence" value="ECO:0007669"/>
    <property type="project" value="UniProtKB-KW"/>
</dbReference>
<keyword evidence="9" id="KW-0067">ATP-binding</keyword>
<dbReference type="Pfam" id="PF01300">
    <property type="entry name" value="Sua5_yciO_yrdC"/>
    <property type="match status" value="1"/>
</dbReference>
<reference evidence="13 14" key="1">
    <citation type="journal article" date="2020" name="Biotechnol. Biofuels">
        <title>New insights from the biogas microbiome by comprehensive genome-resolved metagenomics of nearly 1600 species originating from multiple anaerobic digesters.</title>
        <authorList>
            <person name="Campanaro S."/>
            <person name="Treu L."/>
            <person name="Rodriguez-R L.M."/>
            <person name="Kovalovszki A."/>
            <person name="Ziels R.M."/>
            <person name="Maus I."/>
            <person name="Zhu X."/>
            <person name="Kougias P.G."/>
            <person name="Basile A."/>
            <person name="Luo G."/>
            <person name="Schluter A."/>
            <person name="Konstantinidis K.T."/>
            <person name="Angelidaki I."/>
        </authorList>
    </citation>
    <scope>NUCLEOTIDE SEQUENCE [LARGE SCALE GENOMIC DNA]</scope>
    <source>
        <strain evidence="13">AS19jrsBPTG_9</strain>
    </source>
</reference>
<evidence type="ECO:0000313" key="14">
    <source>
        <dbReference type="Proteomes" id="UP000564033"/>
    </source>
</evidence>
<sequence>MKRVRLTNSNASEVIQQARKILNEGGLIVYPTETSYGLGVDATNQNALLKLLTYKTFRGSKPVSIAVNDIQMAKKYVHLNEMAENIYKNYLPGPITVISKSLGILKPPVVSKQGTTGVRIPDNKFVLKLIKEFGRPITATSANVSYRSHPYSIDQLLKDLPQKSERLVDLYIDAGQLPKNMPSTILDTTLNTPTILREGKIMFEDAILQSTLLEEKSTNTPLETLQFGEFFTKEYLRDIQGGVVVALSGELGAGKTQFSKGIGKGLGSKDIVTSPTYTIINEYRYGDNILAHVDTWRIMDEDDFHRSGILQHLEKKEIVVIEWADKFYNEIENLCRERNIPMYKILFEYISLERRKITIYGTN</sequence>
<evidence type="ECO:0000256" key="5">
    <source>
        <dbReference type="ARBA" id="ARBA00022679"/>
    </source>
</evidence>
<name>A0A847VDT7_9BACT</name>
<evidence type="ECO:0000256" key="7">
    <source>
        <dbReference type="ARBA" id="ARBA00022695"/>
    </source>
</evidence>
<comment type="subcellular location">
    <subcellularLocation>
        <location evidence="1">Cytoplasm</location>
    </subcellularLocation>
</comment>
<feature type="domain" description="YrdC-like" evidence="12">
    <location>
        <begin position="12"/>
        <end position="201"/>
    </location>
</feature>
<evidence type="ECO:0000256" key="1">
    <source>
        <dbReference type="ARBA" id="ARBA00004496"/>
    </source>
</evidence>
<evidence type="ECO:0000313" key="13">
    <source>
        <dbReference type="EMBL" id="NLZ24668.1"/>
    </source>
</evidence>
<keyword evidence="4" id="KW-0963">Cytoplasm</keyword>
<comment type="catalytic activity">
    <reaction evidence="11">
        <text>L-threonine + hydrogencarbonate + ATP = L-threonylcarbamoyladenylate + diphosphate + H2O</text>
        <dbReference type="Rhea" id="RHEA:36407"/>
        <dbReference type="ChEBI" id="CHEBI:15377"/>
        <dbReference type="ChEBI" id="CHEBI:17544"/>
        <dbReference type="ChEBI" id="CHEBI:30616"/>
        <dbReference type="ChEBI" id="CHEBI:33019"/>
        <dbReference type="ChEBI" id="CHEBI:57926"/>
        <dbReference type="ChEBI" id="CHEBI:73682"/>
        <dbReference type="EC" id="2.7.7.87"/>
    </reaction>
</comment>
<dbReference type="NCBIfam" id="TIGR00057">
    <property type="entry name" value="L-threonylcarbamoyladenylate synthase"/>
    <property type="match status" value="1"/>
</dbReference>
<dbReference type="PROSITE" id="PS51163">
    <property type="entry name" value="YRDC"/>
    <property type="match status" value="1"/>
</dbReference>
<dbReference type="GO" id="GO:0006450">
    <property type="term" value="P:regulation of translational fidelity"/>
    <property type="evidence" value="ECO:0007669"/>
    <property type="project" value="TreeGrafter"/>
</dbReference>
<keyword evidence="5" id="KW-0808">Transferase</keyword>
<dbReference type="SUPFAM" id="SSF55821">
    <property type="entry name" value="YrdC/RibB"/>
    <property type="match status" value="1"/>
</dbReference>
<dbReference type="GO" id="GO:0002949">
    <property type="term" value="P:tRNA threonylcarbamoyladenosine modification"/>
    <property type="evidence" value="ECO:0007669"/>
    <property type="project" value="InterPro"/>
</dbReference>
<accession>A0A847VDT7</accession>
<evidence type="ECO:0000256" key="3">
    <source>
        <dbReference type="ARBA" id="ARBA00012584"/>
    </source>
</evidence>
<keyword evidence="7" id="KW-0548">Nucleotidyltransferase</keyword>
<dbReference type="InterPro" id="IPR006070">
    <property type="entry name" value="Sua5-like_dom"/>
</dbReference>
<dbReference type="AlphaFoldDB" id="A0A847VDT7"/>
<evidence type="ECO:0000256" key="9">
    <source>
        <dbReference type="ARBA" id="ARBA00022840"/>
    </source>
</evidence>
<dbReference type="EMBL" id="JAAZIL010000073">
    <property type="protein sequence ID" value="NLZ24668.1"/>
    <property type="molecule type" value="Genomic_DNA"/>
</dbReference>
<evidence type="ECO:0000256" key="8">
    <source>
        <dbReference type="ARBA" id="ARBA00022741"/>
    </source>
</evidence>
<evidence type="ECO:0000256" key="10">
    <source>
        <dbReference type="ARBA" id="ARBA00029774"/>
    </source>
</evidence>
<dbReference type="InterPro" id="IPR003442">
    <property type="entry name" value="T6A_TsaE"/>
</dbReference>
<dbReference type="NCBIfam" id="TIGR00150">
    <property type="entry name" value="T6A_YjeE"/>
    <property type="match status" value="1"/>
</dbReference>
<dbReference type="Proteomes" id="UP000564033">
    <property type="component" value="Unassembled WGS sequence"/>
</dbReference>
<organism evidence="13 14">
    <name type="scientific">Candidatus Dojkabacteria bacterium</name>
    <dbReference type="NCBI Taxonomy" id="2099670"/>
    <lineage>
        <taxon>Bacteria</taxon>
        <taxon>Candidatus Dojkabacteria</taxon>
    </lineage>
</organism>
<dbReference type="Gene3D" id="3.90.870.10">
    <property type="entry name" value="DHBP synthase"/>
    <property type="match status" value="1"/>
</dbReference>
<gene>
    <name evidence="13" type="ORF">GX888_02930</name>
</gene>
<evidence type="ECO:0000256" key="11">
    <source>
        <dbReference type="ARBA" id="ARBA00048366"/>
    </source>
</evidence>
<keyword evidence="6" id="KW-0819">tRNA processing</keyword>
<dbReference type="Pfam" id="PF02367">
    <property type="entry name" value="TsaE"/>
    <property type="match status" value="1"/>
</dbReference>
<comment type="similarity">
    <text evidence="2">Belongs to the SUA5 family.</text>
</comment>
<protein>
    <recommendedName>
        <fullName evidence="10">L-threonylcarbamoyladenylate synthase</fullName>
        <ecNumber evidence="3">2.7.7.87</ecNumber>
    </recommendedName>
    <alternativeName>
        <fullName evidence="10">L-threonylcarbamoyladenylate synthase</fullName>
    </alternativeName>
</protein>
<dbReference type="EC" id="2.7.7.87" evidence="3"/>
<dbReference type="GO" id="GO:0000049">
    <property type="term" value="F:tRNA binding"/>
    <property type="evidence" value="ECO:0007669"/>
    <property type="project" value="TreeGrafter"/>
</dbReference>
<evidence type="ECO:0000256" key="6">
    <source>
        <dbReference type="ARBA" id="ARBA00022694"/>
    </source>
</evidence>
<dbReference type="GO" id="GO:0005737">
    <property type="term" value="C:cytoplasm"/>
    <property type="evidence" value="ECO:0007669"/>
    <property type="project" value="UniProtKB-SubCell"/>
</dbReference>
<comment type="caution">
    <text evidence="13">The sequence shown here is derived from an EMBL/GenBank/DDBJ whole genome shotgun (WGS) entry which is preliminary data.</text>
</comment>
<dbReference type="SUPFAM" id="SSF52540">
    <property type="entry name" value="P-loop containing nucleoside triphosphate hydrolases"/>
    <property type="match status" value="1"/>
</dbReference>
<dbReference type="PANTHER" id="PTHR17490:SF16">
    <property type="entry name" value="THREONYLCARBAMOYL-AMP SYNTHASE"/>
    <property type="match status" value="1"/>
</dbReference>
<dbReference type="PANTHER" id="PTHR17490">
    <property type="entry name" value="SUA5"/>
    <property type="match status" value="1"/>
</dbReference>
<dbReference type="InterPro" id="IPR027417">
    <property type="entry name" value="P-loop_NTPase"/>
</dbReference>
<dbReference type="GO" id="GO:0003725">
    <property type="term" value="F:double-stranded RNA binding"/>
    <property type="evidence" value="ECO:0007669"/>
    <property type="project" value="InterPro"/>
</dbReference>
<evidence type="ECO:0000256" key="2">
    <source>
        <dbReference type="ARBA" id="ARBA00007663"/>
    </source>
</evidence>
<evidence type="ECO:0000259" key="12">
    <source>
        <dbReference type="PROSITE" id="PS51163"/>
    </source>
</evidence>
<dbReference type="Gene3D" id="3.40.50.300">
    <property type="entry name" value="P-loop containing nucleotide triphosphate hydrolases"/>
    <property type="match status" value="1"/>
</dbReference>